<organism evidence="1 2">
    <name type="scientific">Archangium gephyra</name>
    <dbReference type="NCBI Taxonomy" id="48"/>
    <lineage>
        <taxon>Bacteria</taxon>
        <taxon>Pseudomonadati</taxon>
        <taxon>Myxococcota</taxon>
        <taxon>Myxococcia</taxon>
        <taxon>Myxococcales</taxon>
        <taxon>Cystobacterineae</taxon>
        <taxon>Archangiaceae</taxon>
        <taxon>Archangium</taxon>
    </lineage>
</organism>
<dbReference type="Proteomes" id="UP000249061">
    <property type="component" value="Unassembled WGS sequence"/>
</dbReference>
<gene>
    <name evidence="1" type="primary">cas5u6u</name>
    <name evidence="1" type="ORF">DI536_25490</name>
</gene>
<name>A0A2W5SZ46_9BACT</name>
<protein>
    <submittedName>
        <fullName evidence="1">Type I-U CRISPR-associated protein Cas5/Cas6</fullName>
    </submittedName>
</protein>
<reference evidence="1 2" key="1">
    <citation type="submission" date="2017-08" db="EMBL/GenBank/DDBJ databases">
        <title>Infants hospitalized years apart are colonized by the same room-sourced microbial strains.</title>
        <authorList>
            <person name="Brooks B."/>
            <person name="Olm M.R."/>
            <person name="Firek B.A."/>
            <person name="Baker R."/>
            <person name="Thomas B.C."/>
            <person name="Morowitz M.J."/>
            <person name="Banfield J.F."/>
        </authorList>
    </citation>
    <scope>NUCLEOTIDE SEQUENCE [LARGE SCALE GENOMIC DNA]</scope>
    <source>
        <strain evidence="1">S2_003_000_R2_14</strain>
    </source>
</reference>
<comment type="caution">
    <text evidence="1">The sequence shown here is derived from an EMBL/GenBank/DDBJ whole genome shotgun (WGS) entry which is preliminary data.</text>
</comment>
<proteinExistence type="predicted"/>
<accession>A0A2W5SZ46</accession>
<dbReference type="NCBIfam" id="TIGR02165">
    <property type="entry name" value="cas5_6_GSU0054"/>
    <property type="match status" value="1"/>
</dbReference>
<dbReference type="EMBL" id="QFQP01000026">
    <property type="protein sequence ID" value="PZR08260.1"/>
    <property type="molecule type" value="Genomic_DNA"/>
</dbReference>
<evidence type="ECO:0000313" key="1">
    <source>
        <dbReference type="EMBL" id="PZR08260.1"/>
    </source>
</evidence>
<sequence length="482" mass="53963">MILSLKFLTGRFHATAWGRHVNEGEPEWPPAPFRVLRALLDVWFRKHPEVAPSVISEVMSVLSSPPKYALPSARAGHTRAYLSQNDEDPSNKKLVFDAFAIVDRDAAVLMGWPEAKLSAEGLAALRLLTAELNYLGRSESWVEASVIEDRSVNWNCEPIEAGRKVLGEVVSVACVISPREYEDRPLELNVGRGGQRKKLSWFDALGWGSAETLAHSMNRPPALAPVHYVRPTNALNARPLERRTVAARTTEVVRYAAESRAPVPITEALRIGDEIRRNLLGAMRRIVGEDRLSSSFSGRAADGTPVRDHSHVSILCLDDDRDGYIDSVVISKPSAFSLEELQALHRVRPVHRRNGHALVLTPGHHGTRAKMLTPTTSVVSLTPFAPFLHWRPKRDGEFGHWLAQQVKAECEQRGLSMPKAIERVEPAVTRGRRRRWLDFRRNRKDDGPQPSFGLRLRFERPVLAPFSLGYASHYGLGTFIPE</sequence>
<dbReference type="AlphaFoldDB" id="A0A2W5SZ46"/>
<dbReference type="InterPro" id="IPR019089">
    <property type="entry name" value="Cas_GSU0054"/>
</dbReference>
<evidence type="ECO:0000313" key="2">
    <source>
        <dbReference type="Proteomes" id="UP000249061"/>
    </source>
</evidence>